<dbReference type="PROSITE" id="PS50943">
    <property type="entry name" value="HTH_CROC1"/>
    <property type="match status" value="1"/>
</dbReference>
<evidence type="ECO:0000313" key="2">
    <source>
        <dbReference type="EMBL" id="MBB4145850.1"/>
    </source>
</evidence>
<evidence type="ECO:0000313" key="3">
    <source>
        <dbReference type="Proteomes" id="UP000519897"/>
    </source>
</evidence>
<dbReference type="SUPFAM" id="SSF47413">
    <property type="entry name" value="lambda repressor-like DNA-binding domains"/>
    <property type="match status" value="1"/>
</dbReference>
<dbReference type="InterPro" id="IPR001387">
    <property type="entry name" value="Cro/C1-type_HTH"/>
</dbReference>
<dbReference type="Gene3D" id="1.10.260.40">
    <property type="entry name" value="lambda repressor-like DNA-binding domains"/>
    <property type="match status" value="1"/>
</dbReference>
<dbReference type="CDD" id="cd00093">
    <property type="entry name" value="HTH_XRE"/>
    <property type="match status" value="1"/>
</dbReference>
<keyword evidence="3" id="KW-1185">Reference proteome</keyword>
<gene>
    <name evidence="2" type="ORF">GGQ72_004416</name>
</gene>
<proteinExistence type="predicted"/>
<comment type="caution">
    <text evidence="2">The sequence shown here is derived from an EMBL/GenBank/DDBJ whole genome shotgun (WGS) entry which is preliminary data.</text>
</comment>
<evidence type="ECO:0000259" key="1">
    <source>
        <dbReference type="PROSITE" id="PS50943"/>
    </source>
</evidence>
<dbReference type="Proteomes" id="UP000519897">
    <property type="component" value="Unassembled WGS sequence"/>
</dbReference>
<dbReference type="InterPro" id="IPR010982">
    <property type="entry name" value="Lambda_DNA-bd_dom_sf"/>
</dbReference>
<name>A0A7W6LK46_9HYPH</name>
<accession>A0A7W6LK46</accession>
<dbReference type="GO" id="GO:0003677">
    <property type="term" value="F:DNA binding"/>
    <property type="evidence" value="ECO:0007669"/>
    <property type="project" value="InterPro"/>
</dbReference>
<dbReference type="AlphaFoldDB" id="A0A7W6LK46"/>
<dbReference type="Pfam" id="PF13560">
    <property type="entry name" value="HTH_31"/>
    <property type="match status" value="1"/>
</dbReference>
<dbReference type="SMART" id="SM00530">
    <property type="entry name" value="HTH_XRE"/>
    <property type="match status" value="1"/>
</dbReference>
<dbReference type="RefSeq" id="WP_165130414.1">
    <property type="nucleotide sequence ID" value="NZ_CP049247.1"/>
</dbReference>
<dbReference type="EMBL" id="JACIEC010000012">
    <property type="protein sequence ID" value="MBB4145850.1"/>
    <property type="molecule type" value="Genomic_DNA"/>
</dbReference>
<sequence length="130" mass="14720">MTSLSISPKSRDDLGALRRECGQWLKDKREAAGLSQREIAAKVGIEYYTFISQIEAGRGRVPPERYEAYAVGLGVDPREFTKTMLRYNEPIVFELLFKGEPAPVQPVTKESSISELEKRLALLESRLMQD</sequence>
<protein>
    <submittedName>
        <fullName evidence="2">Transcriptional regulator with XRE-family HTH domain</fullName>
    </submittedName>
</protein>
<organism evidence="2 3">
    <name type="scientific">Rhizobium rhizoryzae</name>
    <dbReference type="NCBI Taxonomy" id="451876"/>
    <lineage>
        <taxon>Bacteria</taxon>
        <taxon>Pseudomonadati</taxon>
        <taxon>Pseudomonadota</taxon>
        <taxon>Alphaproteobacteria</taxon>
        <taxon>Hyphomicrobiales</taxon>
        <taxon>Rhizobiaceae</taxon>
        <taxon>Rhizobium/Agrobacterium group</taxon>
        <taxon>Rhizobium</taxon>
    </lineage>
</organism>
<reference evidence="2 3" key="1">
    <citation type="submission" date="2020-08" db="EMBL/GenBank/DDBJ databases">
        <title>Genomic Encyclopedia of Type Strains, Phase IV (KMG-IV): sequencing the most valuable type-strain genomes for metagenomic binning, comparative biology and taxonomic classification.</title>
        <authorList>
            <person name="Goeker M."/>
        </authorList>
    </citation>
    <scope>NUCLEOTIDE SEQUENCE [LARGE SCALE GENOMIC DNA]</scope>
    <source>
        <strain evidence="2 3">DSM 29514</strain>
    </source>
</reference>
<feature type="domain" description="HTH cro/C1-type" evidence="1">
    <location>
        <begin position="25"/>
        <end position="80"/>
    </location>
</feature>